<evidence type="ECO:0000256" key="1">
    <source>
        <dbReference type="SAM" id="MobiDB-lite"/>
    </source>
</evidence>
<dbReference type="AlphaFoldDB" id="Q6WB39"/>
<proteinExistence type="predicted"/>
<accession>Q6WB39</accession>
<sequence>MRVNIPFSPILPFLSADAPDAFDSGIGVCHLAITHSPEKTKSDRPTGDSGARRAAGGRSQVLVGLVCVAMSTPPKPPTVLQSIPAALAFAA</sequence>
<organism evidence="2">
    <name type="scientific">Alcaligenes faecalis</name>
    <dbReference type="NCBI Taxonomy" id="511"/>
    <lineage>
        <taxon>Bacteria</taxon>
        <taxon>Pseudomonadati</taxon>
        <taxon>Pseudomonadota</taxon>
        <taxon>Betaproteobacteria</taxon>
        <taxon>Burkholderiales</taxon>
        <taxon>Alcaligenaceae</taxon>
        <taxon>Alcaligenes</taxon>
    </lineage>
</organism>
<reference evidence="2" key="1">
    <citation type="submission" date="2003-04" db="EMBL/GenBank/DDBJ databases">
        <title>Genes for Arsenite Oxidation from Alcaligenes faecalis.</title>
        <authorList>
            <person name="Silver S."/>
            <person name="Phung L.T."/>
            <person name="Malo B.J."/>
        </authorList>
    </citation>
    <scope>NUCLEOTIDE SEQUENCE</scope>
    <source>
        <strain evidence="2">NCIB 8687</strain>
    </source>
</reference>
<dbReference type="EMBL" id="AY297781">
    <property type="protein sequence ID" value="AAS45107.1"/>
    <property type="molecule type" value="Genomic_DNA"/>
</dbReference>
<name>Q6WB39_ALCFA</name>
<protein>
    <submittedName>
        <fullName evidence="2">Uncharacterized protein</fullName>
    </submittedName>
</protein>
<evidence type="ECO:0000313" key="2">
    <source>
        <dbReference type="EMBL" id="AAS45107.1"/>
    </source>
</evidence>
<feature type="compositionally biased region" description="Basic and acidic residues" evidence="1">
    <location>
        <begin position="36"/>
        <end position="46"/>
    </location>
</feature>
<feature type="region of interest" description="Disordered" evidence="1">
    <location>
        <begin position="36"/>
        <end position="56"/>
    </location>
</feature>